<sequence length="157" mass="17505">MFPALLHLLFITKRALHQPATSAAPAKNPSTFNKTVSSTADSIPPHHFHLGEDNYAVVSDFGDAINDDDIGKFRKNENGRFLPTKNGVSFSPFVLETLSNDMHRFPLPSYLDEVIIIRNTLFLAIQGEKMFPVSPFCDMSRNKTSYTTICSICVSTH</sequence>
<evidence type="ECO:0000313" key="4">
    <source>
        <dbReference type="Proteomes" id="UP000499080"/>
    </source>
</evidence>
<organism evidence="3 4">
    <name type="scientific">Araneus ventricosus</name>
    <name type="common">Orbweaver spider</name>
    <name type="synonym">Epeira ventricosa</name>
    <dbReference type="NCBI Taxonomy" id="182803"/>
    <lineage>
        <taxon>Eukaryota</taxon>
        <taxon>Metazoa</taxon>
        <taxon>Ecdysozoa</taxon>
        <taxon>Arthropoda</taxon>
        <taxon>Chelicerata</taxon>
        <taxon>Arachnida</taxon>
        <taxon>Araneae</taxon>
        <taxon>Araneomorphae</taxon>
        <taxon>Entelegynae</taxon>
        <taxon>Araneoidea</taxon>
        <taxon>Araneidae</taxon>
        <taxon>Araneus</taxon>
    </lineage>
</organism>
<accession>A0A4Y2ERD3</accession>
<keyword evidence="4" id="KW-1185">Reference proteome</keyword>
<dbReference type="Proteomes" id="UP000499080">
    <property type="component" value="Unassembled WGS sequence"/>
</dbReference>
<keyword evidence="2" id="KW-0732">Signal</keyword>
<feature type="region of interest" description="Disordered" evidence="1">
    <location>
        <begin position="20"/>
        <end position="39"/>
    </location>
</feature>
<feature type="chain" id="PRO_5021415450" evidence="2">
    <location>
        <begin position="18"/>
        <end position="157"/>
    </location>
</feature>
<gene>
    <name evidence="3" type="ORF">AVEN_56906_1</name>
</gene>
<reference evidence="3 4" key="1">
    <citation type="journal article" date="2019" name="Sci. Rep.">
        <title>Orb-weaving spider Araneus ventricosus genome elucidates the spidroin gene catalogue.</title>
        <authorList>
            <person name="Kono N."/>
            <person name="Nakamura H."/>
            <person name="Ohtoshi R."/>
            <person name="Moran D.A.P."/>
            <person name="Shinohara A."/>
            <person name="Yoshida Y."/>
            <person name="Fujiwara M."/>
            <person name="Mori M."/>
            <person name="Tomita M."/>
            <person name="Arakawa K."/>
        </authorList>
    </citation>
    <scope>NUCLEOTIDE SEQUENCE [LARGE SCALE GENOMIC DNA]</scope>
</reference>
<name>A0A4Y2ERD3_ARAVE</name>
<feature type="signal peptide" evidence="2">
    <location>
        <begin position="1"/>
        <end position="17"/>
    </location>
</feature>
<comment type="caution">
    <text evidence="3">The sequence shown here is derived from an EMBL/GenBank/DDBJ whole genome shotgun (WGS) entry which is preliminary data.</text>
</comment>
<dbReference type="EMBL" id="BGPR01000692">
    <property type="protein sequence ID" value="GBM31803.1"/>
    <property type="molecule type" value="Genomic_DNA"/>
</dbReference>
<dbReference type="OrthoDB" id="2505440at2759"/>
<evidence type="ECO:0000256" key="2">
    <source>
        <dbReference type="SAM" id="SignalP"/>
    </source>
</evidence>
<proteinExistence type="predicted"/>
<protein>
    <submittedName>
        <fullName evidence="3">Uncharacterized protein</fullName>
    </submittedName>
</protein>
<evidence type="ECO:0000256" key="1">
    <source>
        <dbReference type="SAM" id="MobiDB-lite"/>
    </source>
</evidence>
<evidence type="ECO:0000313" key="3">
    <source>
        <dbReference type="EMBL" id="GBM31803.1"/>
    </source>
</evidence>
<feature type="compositionally biased region" description="Polar residues" evidence="1">
    <location>
        <begin position="28"/>
        <end position="39"/>
    </location>
</feature>
<dbReference type="AlphaFoldDB" id="A0A4Y2ERD3"/>